<sequence>MLADFLMFYNTIIDSVIQVLYWKLLELNISKYFSSLD</sequence>
<name>A0A0Q9WJG2_DROVI</name>
<proteinExistence type="predicted"/>
<protein>
    <submittedName>
        <fullName evidence="1">Uncharacterized protein</fullName>
    </submittedName>
</protein>
<gene>
    <name evidence="1" type="primary">Dvir\GJ26631</name>
    <name evidence="1" type="ORF">Dvir_GJ26631</name>
</gene>
<reference evidence="1 2" key="1">
    <citation type="journal article" date="2007" name="Nature">
        <title>Evolution of genes and genomes on the Drosophila phylogeny.</title>
        <authorList>
            <consortium name="Drosophila 12 Genomes Consortium"/>
            <person name="Clark A.G."/>
            <person name="Eisen M.B."/>
            <person name="Smith D.R."/>
            <person name="Bergman C.M."/>
            <person name="Oliver B."/>
            <person name="Markow T.A."/>
            <person name="Kaufman T.C."/>
            <person name="Kellis M."/>
            <person name="Gelbart W."/>
            <person name="Iyer V.N."/>
            <person name="Pollard D.A."/>
            <person name="Sackton T.B."/>
            <person name="Larracuente A.M."/>
            <person name="Singh N.D."/>
            <person name="Abad J.P."/>
            <person name="Abt D.N."/>
            <person name="Adryan B."/>
            <person name="Aguade M."/>
            <person name="Akashi H."/>
            <person name="Anderson W.W."/>
            <person name="Aquadro C.F."/>
            <person name="Ardell D.H."/>
            <person name="Arguello R."/>
            <person name="Artieri C.G."/>
            <person name="Barbash D.A."/>
            <person name="Barker D."/>
            <person name="Barsanti P."/>
            <person name="Batterham P."/>
            <person name="Batzoglou S."/>
            <person name="Begun D."/>
            <person name="Bhutkar A."/>
            <person name="Blanco E."/>
            <person name="Bosak S.A."/>
            <person name="Bradley R.K."/>
            <person name="Brand A.D."/>
            <person name="Brent M.R."/>
            <person name="Brooks A.N."/>
            <person name="Brown R.H."/>
            <person name="Butlin R.K."/>
            <person name="Caggese C."/>
            <person name="Calvi B.R."/>
            <person name="Bernardo de Carvalho A."/>
            <person name="Caspi A."/>
            <person name="Castrezana S."/>
            <person name="Celniker S.E."/>
            <person name="Chang J.L."/>
            <person name="Chapple C."/>
            <person name="Chatterji S."/>
            <person name="Chinwalla A."/>
            <person name="Civetta A."/>
            <person name="Clifton S.W."/>
            <person name="Comeron J.M."/>
            <person name="Costello J.C."/>
            <person name="Coyne J.A."/>
            <person name="Daub J."/>
            <person name="David R.G."/>
            <person name="Delcher A.L."/>
            <person name="Delehaunty K."/>
            <person name="Do C.B."/>
            <person name="Ebling H."/>
            <person name="Edwards K."/>
            <person name="Eickbush T."/>
            <person name="Evans J.D."/>
            <person name="Filipski A."/>
            <person name="Findeiss S."/>
            <person name="Freyhult E."/>
            <person name="Fulton L."/>
            <person name="Fulton R."/>
            <person name="Garcia A.C."/>
            <person name="Gardiner A."/>
            <person name="Garfield D.A."/>
            <person name="Garvin B.E."/>
            <person name="Gibson G."/>
            <person name="Gilbert D."/>
            <person name="Gnerre S."/>
            <person name="Godfrey J."/>
            <person name="Good R."/>
            <person name="Gotea V."/>
            <person name="Gravely B."/>
            <person name="Greenberg A.J."/>
            <person name="Griffiths-Jones S."/>
            <person name="Gross S."/>
            <person name="Guigo R."/>
            <person name="Gustafson E.A."/>
            <person name="Haerty W."/>
            <person name="Hahn M.W."/>
            <person name="Halligan D.L."/>
            <person name="Halpern A.L."/>
            <person name="Halter G.M."/>
            <person name="Han M.V."/>
            <person name="Heger A."/>
            <person name="Hillier L."/>
            <person name="Hinrichs A.S."/>
            <person name="Holmes I."/>
            <person name="Hoskins R.A."/>
            <person name="Hubisz M.J."/>
            <person name="Hultmark D."/>
            <person name="Huntley M.A."/>
            <person name="Jaffe D.B."/>
            <person name="Jagadeeshan S."/>
            <person name="Jeck W.R."/>
            <person name="Johnson J."/>
            <person name="Jones C.D."/>
            <person name="Jordan W.C."/>
            <person name="Karpen G.H."/>
            <person name="Kataoka E."/>
            <person name="Keightley P.D."/>
            <person name="Kheradpour P."/>
            <person name="Kirkness E.F."/>
            <person name="Koerich L.B."/>
            <person name="Kristiansen K."/>
            <person name="Kudrna D."/>
            <person name="Kulathinal R.J."/>
            <person name="Kumar S."/>
            <person name="Kwok R."/>
            <person name="Lander E."/>
            <person name="Langley C.H."/>
            <person name="Lapoint R."/>
            <person name="Lazzaro B.P."/>
            <person name="Lee S.J."/>
            <person name="Levesque L."/>
            <person name="Li R."/>
            <person name="Lin C.F."/>
            <person name="Lin M.F."/>
            <person name="Lindblad-Toh K."/>
            <person name="Llopart A."/>
            <person name="Long M."/>
            <person name="Low L."/>
            <person name="Lozovsky E."/>
            <person name="Lu J."/>
            <person name="Luo M."/>
            <person name="Machado C.A."/>
            <person name="Makalowski W."/>
            <person name="Marzo M."/>
            <person name="Matsuda M."/>
            <person name="Matzkin L."/>
            <person name="McAllister B."/>
            <person name="McBride C.S."/>
            <person name="McKernan B."/>
            <person name="McKernan K."/>
            <person name="Mendez-Lago M."/>
            <person name="Minx P."/>
            <person name="Mollenhauer M.U."/>
            <person name="Montooth K."/>
            <person name="Mount S.M."/>
            <person name="Mu X."/>
            <person name="Myers E."/>
            <person name="Negre B."/>
            <person name="Newfeld S."/>
            <person name="Nielsen R."/>
            <person name="Noor M.A."/>
            <person name="O'Grady P."/>
            <person name="Pachter L."/>
            <person name="Papaceit M."/>
            <person name="Parisi M.J."/>
            <person name="Parisi M."/>
            <person name="Parts L."/>
            <person name="Pedersen J.S."/>
            <person name="Pesole G."/>
            <person name="Phillippy A.M."/>
            <person name="Ponting C.P."/>
            <person name="Pop M."/>
            <person name="Porcelli D."/>
            <person name="Powell J.R."/>
            <person name="Prohaska S."/>
            <person name="Pruitt K."/>
            <person name="Puig M."/>
            <person name="Quesneville H."/>
            <person name="Ram K.R."/>
            <person name="Rand D."/>
            <person name="Rasmussen M.D."/>
            <person name="Reed L.K."/>
            <person name="Reenan R."/>
            <person name="Reily A."/>
            <person name="Remington K.A."/>
            <person name="Rieger T.T."/>
            <person name="Ritchie M.G."/>
            <person name="Robin C."/>
            <person name="Rogers Y.H."/>
            <person name="Rohde C."/>
            <person name="Rozas J."/>
            <person name="Rubenfield M.J."/>
            <person name="Ruiz A."/>
            <person name="Russo S."/>
            <person name="Salzberg S.L."/>
            <person name="Sanchez-Gracia A."/>
            <person name="Saranga D.J."/>
            <person name="Sato H."/>
            <person name="Schaeffer S.W."/>
            <person name="Schatz M.C."/>
            <person name="Schlenke T."/>
            <person name="Schwartz R."/>
            <person name="Segarra C."/>
            <person name="Singh R.S."/>
            <person name="Sirot L."/>
            <person name="Sirota M."/>
            <person name="Sisneros N.B."/>
            <person name="Smith C.D."/>
            <person name="Smith T.F."/>
            <person name="Spieth J."/>
            <person name="Stage D.E."/>
            <person name="Stark A."/>
            <person name="Stephan W."/>
            <person name="Strausberg R.L."/>
            <person name="Strempel S."/>
            <person name="Sturgill D."/>
            <person name="Sutton G."/>
            <person name="Sutton G.G."/>
            <person name="Tao W."/>
            <person name="Teichmann S."/>
            <person name="Tobari Y.N."/>
            <person name="Tomimura Y."/>
            <person name="Tsolas J.M."/>
            <person name="Valente V.L."/>
            <person name="Venter E."/>
            <person name="Venter J.C."/>
            <person name="Vicario S."/>
            <person name="Vieira F.G."/>
            <person name="Vilella A.J."/>
            <person name="Villasante A."/>
            <person name="Walenz B."/>
            <person name="Wang J."/>
            <person name="Wasserman M."/>
            <person name="Watts T."/>
            <person name="Wilson D."/>
            <person name="Wilson R.K."/>
            <person name="Wing R.A."/>
            <person name="Wolfner M.F."/>
            <person name="Wong A."/>
            <person name="Wong G.K."/>
            <person name="Wu C.I."/>
            <person name="Wu G."/>
            <person name="Yamamoto D."/>
            <person name="Yang H.P."/>
            <person name="Yang S.P."/>
            <person name="Yorke J.A."/>
            <person name="Yoshida K."/>
            <person name="Zdobnov E."/>
            <person name="Zhang P."/>
            <person name="Zhang Y."/>
            <person name="Zimin A.V."/>
            <person name="Baldwin J."/>
            <person name="Abdouelleil A."/>
            <person name="Abdulkadir J."/>
            <person name="Abebe A."/>
            <person name="Abera B."/>
            <person name="Abreu J."/>
            <person name="Acer S.C."/>
            <person name="Aftuck L."/>
            <person name="Alexander A."/>
            <person name="An P."/>
            <person name="Anderson E."/>
            <person name="Anderson S."/>
            <person name="Arachi H."/>
            <person name="Azer M."/>
            <person name="Bachantsang P."/>
            <person name="Barry A."/>
            <person name="Bayul T."/>
            <person name="Berlin A."/>
            <person name="Bessette D."/>
            <person name="Bloom T."/>
            <person name="Blye J."/>
            <person name="Boguslavskiy L."/>
            <person name="Bonnet C."/>
            <person name="Boukhgalter B."/>
            <person name="Bourzgui I."/>
            <person name="Brown A."/>
            <person name="Cahill P."/>
            <person name="Channer S."/>
            <person name="Cheshatsang Y."/>
            <person name="Chuda L."/>
            <person name="Citroen M."/>
            <person name="Collymore A."/>
            <person name="Cooke P."/>
            <person name="Costello M."/>
            <person name="D'Aco K."/>
            <person name="Daza R."/>
            <person name="De Haan G."/>
            <person name="DeGray S."/>
            <person name="DeMaso C."/>
            <person name="Dhargay N."/>
            <person name="Dooley K."/>
            <person name="Dooley E."/>
            <person name="Doricent M."/>
            <person name="Dorje P."/>
            <person name="Dorjee K."/>
            <person name="Dupes A."/>
            <person name="Elong R."/>
            <person name="Falk J."/>
            <person name="Farina A."/>
            <person name="Faro S."/>
            <person name="Ferguson D."/>
            <person name="Fisher S."/>
            <person name="Foley C.D."/>
            <person name="Franke A."/>
            <person name="Friedrich D."/>
            <person name="Gadbois L."/>
            <person name="Gearin G."/>
            <person name="Gearin C.R."/>
            <person name="Giannoukos G."/>
            <person name="Goode T."/>
            <person name="Graham J."/>
            <person name="Grandbois E."/>
            <person name="Grewal S."/>
            <person name="Gyaltsen K."/>
            <person name="Hafez N."/>
            <person name="Hagos B."/>
            <person name="Hall J."/>
            <person name="Henson C."/>
            <person name="Hollinger A."/>
            <person name="Honan T."/>
            <person name="Huard M.D."/>
            <person name="Hughes L."/>
            <person name="Hurhula B."/>
            <person name="Husby M.E."/>
            <person name="Kamat A."/>
            <person name="Kanga B."/>
            <person name="Kashin S."/>
            <person name="Khazanovich D."/>
            <person name="Kisner P."/>
            <person name="Lance K."/>
            <person name="Lara M."/>
            <person name="Lee W."/>
            <person name="Lennon N."/>
            <person name="Letendre F."/>
            <person name="LeVine R."/>
            <person name="Lipovsky A."/>
            <person name="Liu X."/>
            <person name="Liu J."/>
            <person name="Liu S."/>
            <person name="Lokyitsang T."/>
            <person name="Lokyitsang Y."/>
            <person name="Lubonja R."/>
            <person name="Lui A."/>
            <person name="MacDonald P."/>
            <person name="Magnisalis V."/>
            <person name="Maru K."/>
            <person name="Matthews C."/>
            <person name="McCusker W."/>
            <person name="McDonough S."/>
            <person name="Mehta T."/>
            <person name="Meldrim J."/>
            <person name="Meneus L."/>
            <person name="Mihai O."/>
            <person name="Mihalev A."/>
            <person name="Mihova T."/>
            <person name="Mittelman R."/>
            <person name="Mlenga V."/>
            <person name="Montmayeur A."/>
            <person name="Mulrain L."/>
            <person name="Navidi A."/>
            <person name="Naylor J."/>
            <person name="Negash T."/>
            <person name="Nguyen T."/>
            <person name="Nguyen N."/>
            <person name="Nicol R."/>
            <person name="Norbu C."/>
            <person name="Norbu N."/>
            <person name="Novod N."/>
            <person name="O'Neill B."/>
            <person name="Osman S."/>
            <person name="Markiewicz E."/>
            <person name="Oyono O.L."/>
            <person name="Patti C."/>
            <person name="Phunkhang P."/>
            <person name="Pierre F."/>
            <person name="Priest M."/>
            <person name="Raghuraman S."/>
            <person name="Rege F."/>
            <person name="Reyes R."/>
            <person name="Rise C."/>
            <person name="Rogov P."/>
            <person name="Ross K."/>
            <person name="Ryan E."/>
            <person name="Settipalli S."/>
            <person name="Shea T."/>
            <person name="Sherpa N."/>
            <person name="Shi L."/>
            <person name="Shih D."/>
            <person name="Sparrow T."/>
            <person name="Spaulding J."/>
            <person name="Stalker J."/>
            <person name="Stange-Thomann N."/>
            <person name="Stavropoulos S."/>
            <person name="Stone C."/>
            <person name="Strader C."/>
            <person name="Tesfaye S."/>
            <person name="Thomson T."/>
            <person name="Thoulutsang Y."/>
            <person name="Thoulutsang D."/>
            <person name="Topham K."/>
            <person name="Topping I."/>
            <person name="Tsamla T."/>
            <person name="Vassiliev H."/>
            <person name="Vo A."/>
            <person name="Wangchuk T."/>
            <person name="Wangdi T."/>
            <person name="Weiand M."/>
            <person name="Wilkinson J."/>
            <person name="Wilson A."/>
            <person name="Yadav S."/>
            <person name="Young G."/>
            <person name="Yu Q."/>
            <person name="Zembek L."/>
            <person name="Zhong D."/>
            <person name="Zimmer A."/>
            <person name="Zwirko Z."/>
            <person name="Jaffe D.B."/>
            <person name="Alvarez P."/>
            <person name="Brockman W."/>
            <person name="Butler J."/>
            <person name="Chin C."/>
            <person name="Gnerre S."/>
            <person name="Grabherr M."/>
            <person name="Kleber M."/>
            <person name="Mauceli E."/>
            <person name="MacCallum I."/>
        </authorList>
    </citation>
    <scope>NUCLEOTIDE SEQUENCE [LARGE SCALE GENOMIC DNA]</scope>
    <source>
        <strain evidence="2">Tucson 15010-1051.87</strain>
    </source>
</reference>
<evidence type="ECO:0000313" key="2">
    <source>
        <dbReference type="Proteomes" id="UP000008792"/>
    </source>
</evidence>
<dbReference type="EMBL" id="CH940649">
    <property type="protein sequence ID" value="KRF81332.1"/>
    <property type="molecule type" value="Genomic_DNA"/>
</dbReference>
<dbReference type="AlphaFoldDB" id="A0A0Q9WJG2"/>
<evidence type="ECO:0000313" key="1">
    <source>
        <dbReference type="EMBL" id="KRF81332.1"/>
    </source>
</evidence>
<dbReference type="Proteomes" id="UP000008792">
    <property type="component" value="Unassembled WGS sequence"/>
</dbReference>
<accession>A0A0Q9WJG2</accession>
<feature type="non-terminal residue" evidence="1">
    <location>
        <position position="37"/>
    </location>
</feature>
<organism evidence="1 2">
    <name type="scientific">Drosophila virilis</name>
    <name type="common">Fruit fly</name>
    <dbReference type="NCBI Taxonomy" id="7244"/>
    <lineage>
        <taxon>Eukaryota</taxon>
        <taxon>Metazoa</taxon>
        <taxon>Ecdysozoa</taxon>
        <taxon>Arthropoda</taxon>
        <taxon>Hexapoda</taxon>
        <taxon>Insecta</taxon>
        <taxon>Pterygota</taxon>
        <taxon>Neoptera</taxon>
        <taxon>Endopterygota</taxon>
        <taxon>Diptera</taxon>
        <taxon>Brachycera</taxon>
        <taxon>Muscomorpha</taxon>
        <taxon>Ephydroidea</taxon>
        <taxon>Drosophilidae</taxon>
        <taxon>Drosophila</taxon>
    </lineage>
</organism>
<dbReference type="InParanoid" id="A0A0Q9WJG2"/>
<keyword evidence="2" id="KW-1185">Reference proteome</keyword>